<dbReference type="Proteomes" id="UP001230986">
    <property type="component" value="Unassembled WGS sequence"/>
</dbReference>
<name>A0ABT7LV41_9CYAN</name>
<evidence type="ECO:0000313" key="3">
    <source>
        <dbReference type="Proteomes" id="UP001230986"/>
    </source>
</evidence>
<keyword evidence="3" id="KW-1185">Reference proteome</keyword>
<dbReference type="RefSeq" id="WP_286004023.1">
    <property type="nucleotide sequence ID" value="NZ_JASVEJ010000001.1"/>
</dbReference>
<sequence>MRSFKHKFYTLFALVALIAITAMLSACPFKKNKGHSTFEGFYSQAKQAKTTGGTTVYSKTKIDESLLPLIYQGIYALNITAGYENYTPLEHRDFSVALFPRDSRCINPAFTVRADGSPWDGTEWDKDDRPGKVLLCAAGLHPGLNIMVVANDRSHMANIVQYEGEHITLLNRDLERWQATMGVHAHPIFRQSPDGVVETEKAEKPFEFEATTITLAGDIESDGVSLKAGETVCILLTK</sequence>
<proteinExistence type="predicted"/>
<evidence type="ECO:0000313" key="2">
    <source>
        <dbReference type="EMBL" id="MDL5055914.1"/>
    </source>
</evidence>
<gene>
    <name evidence="2" type="ORF">QQ055_00225</name>
</gene>
<evidence type="ECO:0000256" key="1">
    <source>
        <dbReference type="SAM" id="SignalP"/>
    </source>
</evidence>
<dbReference type="EMBL" id="JASVEJ010000001">
    <property type="protein sequence ID" value="MDL5055914.1"/>
    <property type="molecule type" value="Genomic_DNA"/>
</dbReference>
<comment type="caution">
    <text evidence="2">The sequence shown here is derived from an EMBL/GenBank/DDBJ whole genome shotgun (WGS) entry which is preliminary data.</text>
</comment>
<feature type="chain" id="PRO_5045761895" evidence="1">
    <location>
        <begin position="27"/>
        <end position="238"/>
    </location>
</feature>
<feature type="signal peptide" evidence="1">
    <location>
        <begin position="1"/>
        <end position="26"/>
    </location>
</feature>
<protein>
    <submittedName>
        <fullName evidence="2">Uncharacterized protein</fullName>
    </submittedName>
</protein>
<reference evidence="2 3" key="1">
    <citation type="submission" date="2023-06" db="EMBL/GenBank/DDBJ databases">
        <title>Whole genome sequence of Oscillatoria calcuttensis NRMC-F 0142.</title>
        <authorList>
            <person name="Shakena Fathima T."/>
            <person name="Muralitharan G."/>
            <person name="Thajuddin N."/>
        </authorList>
    </citation>
    <scope>NUCLEOTIDE SEQUENCE [LARGE SCALE GENOMIC DNA]</scope>
    <source>
        <strain evidence="2 3">NRMC-F 0142</strain>
    </source>
</reference>
<dbReference type="PROSITE" id="PS51257">
    <property type="entry name" value="PROKAR_LIPOPROTEIN"/>
    <property type="match status" value="1"/>
</dbReference>
<accession>A0ABT7LV41</accession>
<keyword evidence="1" id="KW-0732">Signal</keyword>
<organism evidence="2 3">
    <name type="scientific">Geitlerinema calcuttense NRMC-F 0142</name>
    <dbReference type="NCBI Taxonomy" id="2922238"/>
    <lineage>
        <taxon>Bacteria</taxon>
        <taxon>Bacillati</taxon>
        <taxon>Cyanobacteriota</taxon>
        <taxon>Cyanophyceae</taxon>
        <taxon>Geitlerinematales</taxon>
        <taxon>Geitlerinemataceae</taxon>
        <taxon>Geitlerinema</taxon>
    </lineage>
</organism>